<keyword evidence="1" id="KW-0479">Metal-binding</keyword>
<dbReference type="SMART" id="SM00184">
    <property type="entry name" value="RING"/>
    <property type="match status" value="1"/>
</dbReference>
<dbReference type="PROSITE" id="PS50089">
    <property type="entry name" value="ZF_RING_2"/>
    <property type="match status" value="1"/>
</dbReference>
<dbReference type="InterPro" id="IPR013083">
    <property type="entry name" value="Znf_RING/FYVE/PHD"/>
</dbReference>
<comment type="caution">
    <text evidence="3">The sequence shown here is derived from an EMBL/GenBank/DDBJ whole genome shotgun (WGS) entry which is preliminary data.</text>
</comment>
<dbReference type="CDD" id="cd16454">
    <property type="entry name" value="RING-H2_PA-TM-RING"/>
    <property type="match status" value="1"/>
</dbReference>
<proteinExistence type="predicted"/>
<keyword evidence="1" id="KW-0862">Zinc</keyword>
<accession>A0A1R3IWZ9</accession>
<dbReference type="GO" id="GO:0006511">
    <property type="term" value="P:ubiquitin-dependent protein catabolic process"/>
    <property type="evidence" value="ECO:0007669"/>
    <property type="project" value="TreeGrafter"/>
</dbReference>
<dbReference type="EMBL" id="AWWV01009307">
    <property type="protein sequence ID" value="OMO87108.1"/>
    <property type="molecule type" value="Genomic_DNA"/>
</dbReference>
<dbReference type="Gene3D" id="3.30.40.10">
    <property type="entry name" value="Zinc/RING finger domain, C3HC4 (zinc finger)"/>
    <property type="match status" value="1"/>
</dbReference>
<dbReference type="STRING" id="210143.A0A1R3IWZ9"/>
<evidence type="ECO:0000313" key="4">
    <source>
        <dbReference type="Proteomes" id="UP000188268"/>
    </source>
</evidence>
<keyword evidence="4" id="KW-1185">Reference proteome</keyword>
<dbReference type="InterPro" id="IPR001841">
    <property type="entry name" value="Znf_RING"/>
</dbReference>
<dbReference type="Gramene" id="OMO87108">
    <property type="protein sequence ID" value="OMO87108"/>
    <property type="gene ID" value="CCACVL1_09261"/>
</dbReference>
<dbReference type="OrthoDB" id="986159at2759"/>
<dbReference type="PANTHER" id="PTHR22765:SF434">
    <property type="entry name" value="GB|AAD18119.1-RELATED"/>
    <property type="match status" value="1"/>
</dbReference>
<evidence type="ECO:0000313" key="3">
    <source>
        <dbReference type="EMBL" id="OMO87108.1"/>
    </source>
</evidence>
<dbReference type="InterPro" id="IPR051826">
    <property type="entry name" value="E3_ubiquitin-ligase_domain"/>
</dbReference>
<name>A0A1R3IWZ9_COCAP</name>
<gene>
    <name evidence="3" type="ORF">CCACVL1_09261</name>
</gene>
<keyword evidence="1" id="KW-0863">Zinc-finger</keyword>
<dbReference type="AlphaFoldDB" id="A0A1R3IWZ9"/>
<evidence type="ECO:0000259" key="2">
    <source>
        <dbReference type="PROSITE" id="PS50089"/>
    </source>
</evidence>
<feature type="domain" description="RING-type" evidence="2">
    <location>
        <begin position="222"/>
        <end position="262"/>
    </location>
</feature>
<evidence type="ECO:0000256" key="1">
    <source>
        <dbReference type="PROSITE-ProRule" id="PRU00175"/>
    </source>
</evidence>
<dbReference type="Pfam" id="PF13639">
    <property type="entry name" value="zf-RING_2"/>
    <property type="match status" value="1"/>
</dbReference>
<protein>
    <submittedName>
        <fullName evidence="3">Zinc finger, RING-type</fullName>
    </submittedName>
</protein>
<dbReference type="SUPFAM" id="SSF57850">
    <property type="entry name" value="RING/U-box"/>
    <property type="match status" value="1"/>
</dbReference>
<organism evidence="3 4">
    <name type="scientific">Corchorus capsularis</name>
    <name type="common">Jute</name>
    <dbReference type="NCBI Taxonomy" id="210143"/>
    <lineage>
        <taxon>Eukaryota</taxon>
        <taxon>Viridiplantae</taxon>
        <taxon>Streptophyta</taxon>
        <taxon>Embryophyta</taxon>
        <taxon>Tracheophyta</taxon>
        <taxon>Spermatophyta</taxon>
        <taxon>Magnoliopsida</taxon>
        <taxon>eudicotyledons</taxon>
        <taxon>Gunneridae</taxon>
        <taxon>Pentapetalae</taxon>
        <taxon>rosids</taxon>
        <taxon>malvids</taxon>
        <taxon>Malvales</taxon>
        <taxon>Malvaceae</taxon>
        <taxon>Grewioideae</taxon>
        <taxon>Apeibeae</taxon>
        <taxon>Corchorus</taxon>
    </lineage>
</organism>
<dbReference type="GO" id="GO:0061630">
    <property type="term" value="F:ubiquitin protein ligase activity"/>
    <property type="evidence" value="ECO:0007669"/>
    <property type="project" value="TreeGrafter"/>
</dbReference>
<dbReference type="GO" id="GO:0008270">
    <property type="term" value="F:zinc ion binding"/>
    <property type="evidence" value="ECO:0007669"/>
    <property type="project" value="UniProtKB-KW"/>
</dbReference>
<dbReference type="PANTHER" id="PTHR22765">
    <property type="entry name" value="RING FINGER AND PROTEASE ASSOCIATED DOMAIN-CONTAINING"/>
    <property type="match status" value="1"/>
</dbReference>
<dbReference type="Proteomes" id="UP000188268">
    <property type="component" value="Unassembled WGS sequence"/>
</dbReference>
<sequence>MSCFEILQLKSVRFFVWNISLPDPQPAGAGQFLFSIKSQILRSPPASSNIEGFTTPINHFVRFDLESLFSKNDVEQQVHDAILATEQFLKQRNVTALAKILSEFLVKNYGLGLGLGLGSSKPNSPIPAVVVEVNKTWVINPSGDYGGYMMDEVGMFDGCDHEAANEESIHLSLRNLFAVSVFSVLKPIDGSEPLGLRKVPRLDSFQQFESAAAADPDDDTSCAICLEGFSGNPCFKLPCSHVFHGECVAQWLWRKRSCPLCRFQLS</sequence>
<reference evidence="3 4" key="1">
    <citation type="submission" date="2013-09" db="EMBL/GenBank/DDBJ databases">
        <title>Corchorus capsularis genome sequencing.</title>
        <authorList>
            <person name="Alam M."/>
            <person name="Haque M.S."/>
            <person name="Islam M.S."/>
            <person name="Emdad E.M."/>
            <person name="Islam M.M."/>
            <person name="Ahmed B."/>
            <person name="Halim A."/>
            <person name="Hossen Q.M.M."/>
            <person name="Hossain M.Z."/>
            <person name="Ahmed R."/>
            <person name="Khan M.M."/>
            <person name="Islam R."/>
            <person name="Rashid M.M."/>
            <person name="Khan S.A."/>
            <person name="Rahman M.S."/>
            <person name="Alam M."/>
        </authorList>
    </citation>
    <scope>NUCLEOTIDE SEQUENCE [LARGE SCALE GENOMIC DNA]</scope>
    <source>
        <strain evidence="4">cv. CVL-1</strain>
        <tissue evidence="3">Whole seedling</tissue>
    </source>
</reference>